<dbReference type="InterPro" id="IPR005656">
    <property type="entry name" value="MmgE_PrpD"/>
</dbReference>
<comment type="similarity">
    <text evidence="1">Belongs to the PrpD family.</text>
</comment>
<evidence type="ECO:0000259" key="2">
    <source>
        <dbReference type="Pfam" id="PF03972"/>
    </source>
</evidence>
<accession>A0A8S3TZA3</accession>
<gene>
    <name evidence="4" type="ORF">MEDL_51364</name>
</gene>
<dbReference type="OrthoDB" id="10267976at2759"/>
<evidence type="ECO:0000313" key="4">
    <source>
        <dbReference type="EMBL" id="CAG2238972.1"/>
    </source>
</evidence>
<dbReference type="EC" id="4.1.1.6" evidence="4"/>
<dbReference type="Pfam" id="PF19305">
    <property type="entry name" value="MmgE_PrpD_C"/>
    <property type="match status" value="1"/>
</dbReference>
<sequence length="505" mass="55534">MKYSTARQITRVLGCGNSTVLHALRRNQSTTALNGVQRYSAYPLQDLTTLLSDHVAEFSYDDLSDKVIHRSKRMILDTIGVGLIGSQTDIADTLREFAMETHGVSKHAKALVWGTEHLKMSPPMAAYLNGCSTHTMDFDDTWHPATHPSGPVLPSILALADSLPESLQPTLQDVLVAFNIGIQVQGALLRCSANARNIPNRLHPPAIVGVMGSAAASARLLGLGTWKCRHAMAIAASFAGAPMANAGTMTKPLHSGKSARFGLEAALLAEKGIEGNSQILDIDSGFGAFYEDYDPERLINILDTADNVLLHDQDIAIKQYPCHLGMHWGIDAALSARDQIKNKMGNFSFNDIQGIKIIAPKSKYINRQIPKSEHEGRHSFQFTVCSALLDGTITPETFRQQYRERQSVINLLEKTAIETPEDNTPSFADMFVKVIVQLKDGALVESSCSTPYGHWRYPLTDTDVQKKFLKNTKILKSKTRCDIINLVSSMDKNTSANELSQILYK</sequence>
<name>A0A8S3TZA3_MYTED</name>
<dbReference type="InterPro" id="IPR045337">
    <property type="entry name" value="MmgE_PrpD_C"/>
</dbReference>
<dbReference type="PANTHER" id="PTHR16943">
    <property type="entry name" value="2-METHYLCITRATE DEHYDRATASE-RELATED"/>
    <property type="match status" value="1"/>
</dbReference>
<feature type="domain" description="MmgE/PrpD N-terminal" evidence="2">
    <location>
        <begin position="51"/>
        <end position="293"/>
    </location>
</feature>
<dbReference type="PANTHER" id="PTHR16943:SF8">
    <property type="entry name" value="2-METHYLCITRATE DEHYDRATASE"/>
    <property type="match status" value="1"/>
</dbReference>
<dbReference type="Proteomes" id="UP000683360">
    <property type="component" value="Unassembled WGS sequence"/>
</dbReference>
<dbReference type="InterPro" id="IPR042183">
    <property type="entry name" value="MmgE/PrpD_sf_1"/>
</dbReference>
<dbReference type="EMBL" id="CAJPWZ010002499">
    <property type="protein sequence ID" value="CAG2238972.1"/>
    <property type="molecule type" value="Genomic_DNA"/>
</dbReference>
<dbReference type="InterPro" id="IPR036148">
    <property type="entry name" value="MmgE/PrpD_sf"/>
</dbReference>
<reference evidence="4" key="1">
    <citation type="submission" date="2021-03" db="EMBL/GenBank/DDBJ databases">
        <authorList>
            <person name="Bekaert M."/>
        </authorList>
    </citation>
    <scope>NUCLEOTIDE SEQUENCE</scope>
</reference>
<feature type="domain" description="MmgE/PrpD C-terminal" evidence="3">
    <location>
        <begin position="320"/>
        <end position="480"/>
    </location>
</feature>
<keyword evidence="4" id="KW-0456">Lyase</keyword>
<evidence type="ECO:0000313" key="5">
    <source>
        <dbReference type="Proteomes" id="UP000683360"/>
    </source>
</evidence>
<dbReference type="InterPro" id="IPR042188">
    <property type="entry name" value="MmgE/PrpD_sf_2"/>
</dbReference>
<dbReference type="Pfam" id="PF03972">
    <property type="entry name" value="MmgE_PrpD_N"/>
    <property type="match status" value="1"/>
</dbReference>
<comment type="caution">
    <text evidence="4">The sequence shown here is derived from an EMBL/GenBank/DDBJ whole genome shotgun (WGS) entry which is preliminary data.</text>
</comment>
<dbReference type="AlphaFoldDB" id="A0A8S3TZA3"/>
<evidence type="ECO:0000259" key="3">
    <source>
        <dbReference type="Pfam" id="PF19305"/>
    </source>
</evidence>
<dbReference type="FunFam" id="1.10.4100.10:FF:000002">
    <property type="entry name" value="Aconitate decarboxylase 1"/>
    <property type="match status" value="1"/>
</dbReference>
<dbReference type="Gene3D" id="1.10.4100.10">
    <property type="entry name" value="2-methylcitrate dehydratase PrpD"/>
    <property type="match status" value="1"/>
</dbReference>
<proteinExistence type="inferred from homology"/>
<keyword evidence="5" id="KW-1185">Reference proteome</keyword>
<organism evidence="4 5">
    <name type="scientific">Mytilus edulis</name>
    <name type="common">Blue mussel</name>
    <dbReference type="NCBI Taxonomy" id="6550"/>
    <lineage>
        <taxon>Eukaryota</taxon>
        <taxon>Metazoa</taxon>
        <taxon>Spiralia</taxon>
        <taxon>Lophotrochozoa</taxon>
        <taxon>Mollusca</taxon>
        <taxon>Bivalvia</taxon>
        <taxon>Autobranchia</taxon>
        <taxon>Pteriomorphia</taxon>
        <taxon>Mytilida</taxon>
        <taxon>Mytiloidea</taxon>
        <taxon>Mytilidae</taxon>
        <taxon>Mytilinae</taxon>
        <taxon>Mytilus</taxon>
    </lineage>
</organism>
<dbReference type="SUPFAM" id="SSF103378">
    <property type="entry name" value="2-methylcitrate dehydratase PrpD"/>
    <property type="match status" value="1"/>
</dbReference>
<protein>
    <submittedName>
        <fullName evidence="4">IRG1</fullName>
        <ecNumber evidence="4">4.1.1.6</ecNumber>
    </submittedName>
</protein>
<dbReference type="GO" id="GO:0047613">
    <property type="term" value="F:aconitate decarboxylase activity"/>
    <property type="evidence" value="ECO:0007669"/>
    <property type="project" value="UniProtKB-EC"/>
</dbReference>
<dbReference type="InterPro" id="IPR045336">
    <property type="entry name" value="MmgE_PrpD_N"/>
</dbReference>
<dbReference type="Gene3D" id="3.30.1330.120">
    <property type="entry name" value="2-methylcitrate dehydratase PrpD"/>
    <property type="match status" value="1"/>
</dbReference>
<evidence type="ECO:0000256" key="1">
    <source>
        <dbReference type="ARBA" id="ARBA00006174"/>
    </source>
</evidence>